<dbReference type="Pfam" id="PF10075">
    <property type="entry name" value="CSN8_PSD8_EIF3K"/>
    <property type="match status" value="1"/>
</dbReference>
<keyword evidence="4" id="KW-1185">Reference proteome</keyword>
<organism evidence="3 4">
    <name type="scientific">Rosa chinensis</name>
    <name type="common">China rose</name>
    <dbReference type="NCBI Taxonomy" id="74649"/>
    <lineage>
        <taxon>Eukaryota</taxon>
        <taxon>Viridiplantae</taxon>
        <taxon>Streptophyta</taxon>
        <taxon>Embryophyta</taxon>
        <taxon>Tracheophyta</taxon>
        <taxon>Spermatophyta</taxon>
        <taxon>Magnoliopsida</taxon>
        <taxon>eudicotyledons</taxon>
        <taxon>Gunneridae</taxon>
        <taxon>Pentapetalae</taxon>
        <taxon>rosids</taxon>
        <taxon>fabids</taxon>
        <taxon>Rosales</taxon>
        <taxon>Rosaceae</taxon>
        <taxon>Rosoideae</taxon>
        <taxon>Rosoideae incertae sedis</taxon>
        <taxon>Rosa</taxon>
    </lineage>
</organism>
<dbReference type="Gene3D" id="1.25.40.990">
    <property type="match status" value="1"/>
</dbReference>
<dbReference type="Proteomes" id="UP000238479">
    <property type="component" value="Chromosome 2"/>
</dbReference>
<proteinExistence type="predicted"/>
<protein>
    <submittedName>
        <fullName evidence="3">Putative 26S proteasome non-ATPase regulatory subunit Rpn12</fullName>
    </submittedName>
</protein>
<comment type="caution">
    <text evidence="3">The sequence shown here is derived from an EMBL/GenBank/DDBJ whole genome shotgun (WGS) entry which is preliminary data.</text>
</comment>
<sequence length="247" mass="27964">MDAPLQEVHLNFDLFIKAFEQKDFNACTELLPKLKAMIAQMRSLPPMYEDTSNAAGELAVARDIYEHAVVLSLKTEDEEAFERDFLQLKQYYYAGYGLLPPSPQEDLILGLNLLRLLVQNKTDEFHTELELLACLSPTALDNPCIKHAVELKQSLMEEGGAYISVLLARQTMPDDISTYTNARYFMDLLEKTIRDQEADPPEGDVKYDAAFFEKAKESAPCKEIPSLQFINQMLKKLGQIDGSENDS</sequence>
<dbReference type="AlphaFoldDB" id="A0A2P6RWW6"/>
<dbReference type="GO" id="GO:0005634">
    <property type="term" value="C:nucleus"/>
    <property type="evidence" value="ECO:0007669"/>
    <property type="project" value="TreeGrafter"/>
</dbReference>
<evidence type="ECO:0000313" key="3">
    <source>
        <dbReference type="EMBL" id="PRQ50932.1"/>
    </source>
</evidence>
<dbReference type="STRING" id="74649.A0A2P6RWW6"/>
<dbReference type="GO" id="GO:0008541">
    <property type="term" value="C:proteasome regulatory particle, lid subcomplex"/>
    <property type="evidence" value="ECO:0007669"/>
    <property type="project" value="TreeGrafter"/>
</dbReference>
<reference evidence="3 4" key="1">
    <citation type="journal article" date="2018" name="Nat. Genet.">
        <title>The Rosa genome provides new insights in the design of modern roses.</title>
        <authorList>
            <person name="Bendahmane M."/>
        </authorList>
    </citation>
    <scope>NUCLEOTIDE SEQUENCE [LARGE SCALE GENOMIC DNA]</scope>
    <source>
        <strain evidence="4">cv. Old Blush</strain>
    </source>
</reference>
<accession>A0A2P6RWW6</accession>
<evidence type="ECO:0000313" key="4">
    <source>
        <dbReference type="Proteomes" id="UP000238479"/>
    </source>
</evidence>
<dbReference type="GO" id="GO:0043161">
    <property type="term" value="P:proteasome-mediated ubiquitin-dependent protein catabolic process"/>
    <property type="evidence" value="ECO:0007669"/>
    <property type="project" value="TreeGrafter"/>
</dbReference>
<name>A0A2P6RWW6_ROSCH</name>
<keyword evidence="1 3" id="KW-0647">Proteasome</keyword>
<dbReference type="Gramene" id="PRQ50932">
    <property type="protein sequence ID" value="PRQ50932"/>
    <property type="gene ID" value="RchiOBHm_Chr2g0138681"/>
</dbReference>
<dbReference type="PANTHER" id="PTHR12387">
    <property type="entry name" value="26S PROTEASOME NON-ATPASE REGULATORY SUBUNIT 8"/>
    <property type="match status" value="1"/>
</dbReference>
<dbReference type="GO" id="GO:0005829">
    <property type="term" value="C:cytosol"/>
    <property type="evidence" value="ECO:0007669"/>
    <property type="project" value="TreeGrafter"/>
</dbReference>
<dbReference type="OrthoDB" id="8775810at2759"/>
<gene>
    <name evidence="3" type="ORF">RchiOBHm_Chr2g0138681</name>
</gene>
<evidence type="ECO:0000256" key="1">
    <source>
        <dbReference type="ARBA" id="ARBA00022942"/>
    </source>
</evidence>
<dbReference type="EMBL" id="PDCK01000040">
    <property type="protein sequence ID" value="PRQ50932.1"/>
    <property type="molecule type" value="Genomic_DNA"/>
</dbReference>
<feature type="domain" description="CSN8/PSMD8/EIF3K" evidence="2">
    <location>
        <begin position="105"/>
        <end position="196"/>
    </location>
</feature>
<dbReference type="PANTHER" id="PTHR12387:SF0">
    <property type="entry name" value="26S PROTEASOME NON-ATPASE REGULATORY SUBUNIT 8"/>
    <property type="match status" value="1"/>
</dbReference>
<dbReference type="InterPro" id="IPR006746">
    <property type="entry name" value="26S_Psome_Rpn12"/>
</dbReference>
<dbReference type="InterPro" id="IPR033464">
    <property type="entry name" value="CSN8_PSD8_EIF3K"/>
</dbReference>
<evidence type="ECO:0000259" key="2">
    <source>
        <dbReference type="Pfam" id="PF10075"/>
    </source>
</evidence>